<dbReference type="GO" id="GO:0004016">
    <property type="term" value="F:adenylate cyclase activity"/>
    <property type="evidence" value="ECO:0007669"/>
    <property type="project" value="TreeGrafter"/>
</dbReference>
<evidence type="ECO:0000313" key="4">
    <source>
        <dbReference type="EMBL" id="MBB5134629.1"/>
    </source>
</evidence>
<dbReference type="GO" id="GO:0005524">
    <property type="term" value="F:ATP binding"/>
    <property type="evidence" value="ECO:0007669"/>
    <property type="project" value="UniProtKB-KW"/>
</dbReference>
<dbReference type="Pfam" id="PF00211">
    <property type="entry name" value="Guanylate_cyc"/>
    <property type="match status" value="1"/>
</dbReference>
<dbReference type="InterPro" id="IPR027417">
    <property type="entry name" value="P-loop_NTPase"/>
</dbReference>
<dbReference type="SUPFAM" id="SSF48452">
    <property type="entry name" value="TPR-like"/>
    <property type="match status" value="1"/>
</dbReference>
<dbReference type="CDD" id="cd07302">
    <property type="entry name" value="CHD"/>
    <property type="match status" value="1"/>
</dbReference>
<keyword evidence="1" id="KW-0547">Nucleotide-binding</keyword>
<dbReference type="InterPro" id="IPR029787">
    <property type="entry name" value="Nucleotide_cyclase"/>
</dbReference>
<dbReference type="InterPro" id="IPR001054">
    <property type="entry name" value="A/G_cyclase"/>
</dbReference>
<dbReference type="Gene3D" id="3.40.50.300">
    <property type="entry name" value="P-loop containing nucleotide triphosphate hydrolases"/>
    <property type="match status" value="1"/>
</dbReference>
<dbReference type="SUPFAM" id="SSF55073">
    <property type="entry name" value="Nucleotide cyclase"/>
    <property type="match status" value="1"/>
</dbReference>
<dbReference type="PROSITE" id="PS50125">
    <property type="entry name" value="GUANYLATE_CYCLASE_2"/>
    <property type="match status" value="1"/>
</dbReference>
<name>A0A840P6K3_9ACTN</name>
<dbReference type="Pfam" id="PF13191">
    <property type="entry name" value="AAA_16"/>
    <property type="match status" value="1"/>
</dbReference>
<dbReference type="SUPFAM" id="SSF52540">
    <property type="entry name" value="P-loop containing nucleoside triphosphate hydrolases"/>
    <property type="match status" value="1"/>
</dbReference>
<dbReference type="GO" id="GO:0035556">
    <property type="term" value="P:intracellular signal transduction"/>
    <property type="evidence" value="ECO:0007669"/>
    <property type="project" value="InterPro"/>
</dbReference>
<dbReference type="GO" id="GO:0005737">
    <property type="term" value="C:cytoplasm"/>
    <property type="evidence" value="ECO:0007669"/>
    <property type="project" value="TreeGrafter"/>
</dbReference>
<accession>A0A840P6K3</accession>
<evidence type="ECO:0000259" key="3">
    <source>
        <dbReference type="PROSITE" id="PS50125"/>
    </source>
</evidence>
<evidence type="ECO:0000256" key="2">
    <source>
        <dbReference type="ARBA" id="ARBA00022840"/>
    </source>
</evidence>
<dbReference type="Proteomes" id="UP000578449">
    <property type="component" value="Unassembled WGS sequence"/>
</dbReference>
<dbReference type="PANTHER" id="PTHR16305:SF28">
    <property type="entry name" value="GUANYLATE CYCLASE DOMAIN-CONTAINING PROTEIN"/>
    <property type="match status" value="1"/>
</dbReference>
<keyword evidence="5" id="KW-1185">Reference proteome</keyword>
<comment type="caution">
    <text evidence="4">The sequence shown here is derived from an EMBL/GenBank/DDBJ whole genome shotgun (WGS) entry which is preliminary data.</text>
</comment>
<keyword evidence="4" id="KW-0347">Helicase</keyword>
<evidence type="ECO:0000313" key="5">
    <source>
        <dbReference type="Proteomes" id="UP000578449"/>
    </source>
</evidence>
<dbReference type="InterPro" id="IPR041664">
    <property type="entry name" value="AAA_16"/>
</dbReference>
<evidence type="ECO:0000256" key="1">
    <source>
        <dbReference type="ARBA" id="ARBA00022741"/>
    </source>
</evidence>
<protein>
    <submittedName>
        <fullName evidence="4">Class 3 adenylate cyclase/DNA replicative helicase MCM subunit Mcm2 (Cdc46/Mcm family)</fullName>
    </submittedName>
</protein>
<keyword evidence="4" id="KW-0378">Hydrolase</keyword>
<dbReference type="EMBL" id="JACHGN010000008">
    <property type="protein sequence ID" value="MBB5134629.1"/>
    <property type="molecule type" value="Genomic_DNA"/>
</dbReference>
<feature type="domain" description="Guanylate cyclase" evidence="3">
    <location>
        <begin position="14"/>
        <end position="143"/>
    </location>
</feature>
<reference evidence="4 5" key="1">
    <citation type="submission" date="2020-08" db="EMBL/GenBank/DDBJ databases">
        <title>Genomic Encyclopedia of Type Strains, Phase IV (KMG-IV): sequencing the most valuable type-strain genomes for metagenomic binning, comparative biology and taxonomic classification.</title>
        <authorList>
            <person name="Goeker M."/>
        </authorList>
    </citation>
    <scope>NUCLEOTIDE SEQUENCE [LARGE SCALE GENOMIC DNA]</scope>
    <source>
        <strain evidence="4 5">DSM 45615</strain>
    </source>
</reference>
<dbReference type="GO" id="GO:0009190">
    <property type="term" value="P:cyclic nucleotide biosynthetic process"/>
    <property type="evidence" value="ECO:0007669"/>
    <property type="project" value="InterPro"/>
</dbReference>
<dbReference type="AlphaFoldDB" id="A0A840P6K3"/>
<dbReference type="Gene3D" id="3.30.70.1230">
    <property type="entry name" value="Nucleotide cyclase"/>
    <property type="match status" value="1"/>
</dbReference>
<dbReference type="GO" id="GO:0004386">
    <property type="term" value="F:helicase activity"/>
    <property type="evidence" value="ECO:0007669"/>
    <property type="project" value="UniProtKB-KW"/>
</dbReference>
<dbReference type="RefSeq" id="WP_185051506.1">
    <property type="nucleotide sequence ID" value="NZ_BAABIX010000007.1"/>
</dbReference>
<sequence length="1038" mass="111566">MSTRAPRPVRRNVVVLFADLVGSTGLAERLDPELLQQVLDRYHQTCTAAIAEHGGVVEKYIGDAIMAVFGVPVGSEDDALRAARAAHAVLARVRELGAGLAPVLGTGLDVHCGIAAGEAIVVDSPGSGLRVIGDTVNTASRLQSAAGSGEILIGDDAARMIRSWARVEAVPPLTLKGKSAPVRAWRLLSVESEARHQDDDQIPLIGREEELQQLAQAYRRAVRGRQCCQVTLLGTPGIGKSRLVREFLRTLPEEVMALTGRCHSYGAGITYRPIAEMLESLNGHWPAVSAEIEPASVRVLRGLATAPAGSGTAGEDPGVEEISRAVRGLFEALARRRPLAVVWEDLHWAEPTLLDLIEDLASWLMDVPVLLICVARPELLDARRTWGGGIPCSFALELAPLARAPMERLVAELFVRRASAAEVVGHGPGDSADRLCRRIVAGSDGNPLFAELLLETLSEEGEDAPPPPTIQALLGARLDRLGQGERDVLERAATIGNVFTSDELGVLYRDELDDRPRMEEIIRRLVRHRMIRRGETPGSFQFTQTLTRDTVYAMTRKELRASWHLALADRLQERARTPKAHPDGAFEESSQADRARHLETACHLKREVRPDDPLLPALTERAAQALIAQGTQALHRKDLPAATALLERGRALLPAGHAAHRPLALRLCDAGLARGEAERAYAALDAAERMLPDDRRNRLTCAIQRETLAARFGTGPAAPGALRERLAGDPDDDLSWCRLHQLEALTHLAAGRFGAAEAALRDGLRRARSLGDGYEEGRLLSGLCELAQWSPAPIAEGLALCEELSARFRADRALLVPVLISHARLLALSGDVPAARDALATADQYVGDLRLDLAGAAVAQVRGVVEALAGRHAEAEAAFRRGAAALRAAGQAGPATTLRIYAARELLRQGRPEAAREALARLPDAAGELQLRAEVILLALRARLACLTGTADRALALAAEAEDRLERTDDPCLRGDVLIEIAEVRRAVGRPAEARAAAVRALRHYTARGAGLPAERVREWLATAGGGPAMSTAGEDPL</sequence>
<dbReference type="PANTHER" id="PTHR16305">
    <property type="entry name" value="TESTICULAR SOLUBLE ADENYLYL CYCLASE"/>
    <property type="match status" value="1"/>
</dbReference>
<dbReference type="InterPro" id="IPR011990">
    <property type="entry name" value="TPR-like_helical_dom_sf"/>
</dbReference>
<organism evidence="4 5">
    <name type="scientific">Thermocatellispora tengchongensis</name>
    <dbReference type="NCBI Taxonomy" id="1073253"/>
    <lineage>
        <taxon>Bacteria</taxon>
        <taxon>Bacillati</taxon>
        <taxon>Actinomycetota</taxon>
        <taxon>Actinomycetes</taxon>
        <taxon>Streptosporangiales</taxon>
        <taxon>Streptosporangiaceae</taxon>
        <taxon>Thermocatellispora</taxon>
    </lineage>
</organism>
<proteinExistence type="predicted"/>
<dbReference type="SMART" id="SM00044">
    <property type="entry name" value="CYCc"/>
    <property type="match status" value="1"/>
</dbReference>
<keyword evidence="2" id="KW-0067">ATP-binding</keyword>
<gene>
    <name evidence="4" type="ORF">HNP84_004361</name>
</gene>